<feature type="domain" description="Major facilitator superfamily (MFS) profile" evidence="6">
    <location>
        <begin position="15"/>
        <end position="490"/>
    </location>
</feature>
<evidence type="ECO:0000256" key="2">
    <source>
        <dbReference type="ARBA" id="ARBA00022692"/>
    </source>
</evidence>
<keyword evidence="4 5" id="KW-0472">Membrane</keyword>
<dbReference type="EMBL" id="JBHUNE010000006">
    <property type="protein sequence ID" value="MFD2758381.1"/>
    <property type="molecule type" value="Genomic_DNA"/>
</dbReference>
<feature type="transmembrane region" description="Helical" evidence="5">
    <location>
        <begin position="15"/>
        <end position="39"/>
    </location>
</feature>
<dbReference type="PANTHER" id="PTHR42718">
    <property type="entry name" value="MAJOR FACILITATOR SUPERFAMILY MULTIDRUG TRANSPORTER MFSC"/>
    <property type="match status" value="1"/>
</dbReference>
<evidence type="ECO:0000259" key="6">
    <source>
        <dbReference type="PROSITE" id="PS50850"/>
    </source>
</evidence>
<dbReference type="Gene3D" id="1.20.1250.20">
    <property type="entry name" value="MFS general substrate transporter like domains"/>
    <property type="match status" value="1"/>
</dbReference>
<feature type="transmembrane region" description="Helical" evidence="5">
    <location>
        <begin position="51"/>
        <end position="69"/>
    </location>
</feature>
<proteinExistence type="predicted"/>
<dbReference type="PROSITE" id="PS50850">
    <property type="entry name" value="MFS"/>
    <property type="match status" value="1"/>
</dbReference>
<evidence type="ECO:0000256" key="1">
    <source>
        <dbReference type="ARBA" id="ARBA00004651"/>
    </source>
</evidence>
<gene>
    <name evidence="7" type="ORF">ACFSW7_08315</name>
</gene>
<feature type="transmembrane region" description="Helical" evidence="5">
    <location>
        <begin position="229"/>
        <end position="249"/>
    </location>
</feature>
<evidence type="ECO:0000313" key="7">
    <source>
        <dbReference type="EMBL" id="MFD2758381.1"/>
    </source>
</evidence>
<protein>
    <submittedName>
        <fullName evidence="7">MFS transporter</fullName>
    </submittedName>
</protein>
<feature type="transmembrane region" description="Helical" evidence="5">
    <location>
        <begin position="392"/>
        <end position="409"/>
    </location>
</feature>
<feature type="transmembrane region" description="Helical" evidence="5">
    <location>
        <begin position="169"/>
        <end position="189"/>
    </location>
</feature>
<dbReference type="CDD" id="cd17321">
    <property type="entry name" value="MFS_MMR_MDR_like"/>
    <property type="match status" value="1"/>
</dbReference>
<dbReference type="Pfam" id="PF07690">
    <property type="entry name" value="MFS_1"/>
    <property type="match status" value="1"/>
</dbReference>
<feature type="transmembrane region" description="Helical" evidence="5">
    <location>
        <begin position="330"/>
        <end position="350"/>
    </location>
</feature>
<feature type="transmembrane region" description="Helical" evidence="5">
    <location>
        <begin position="362"/>
        <end position="380"/>
    </location>
</feature>
<evidence type="ECO:0000256" key="4">
    <source>
        <dbReference type="ARBA" id="ARBA00023136"/>
    </source>
</evidence>
<evidence type="ECO:0000256" key="3">
    <source>
        <dbReference type="ARBA" id="ARBA00022989"/>
    </source>
</evidence>
<dbReference type="Proteomes" id="UP001597492">
    <property type="component" value="Unassembled WGS sequence"/>
</dbReference>
<evidence type="ECO:0000256" key="5">
    <source>
        <dbReference type="SAM" id="Phobius"/>
    </source>
</evidence>
<dbReference type="PRINTS" id="PR01036">
    <property type="entry name" value="TCRTETB"/>
</dbReference>
<sequence length="498" mass="51549">MAGNSIGYSAEQRRLLPTILVPAFMSLLSVSIVNVTLPAIDDSLDAGTSGLQWVVSGYALVFGVLLVAAGRAGDVWGRGRLFVIGLACFALGSLLSGLAPSILVLNLARVVMGIGSGILNPQVTGIIQQFFQGELRGRAFGAFGGIVGVSVAIGPILGGGLIAVFGEEIGWRASFLVNVPIAIGAIIAARSTLPASAWSPVPASDPSATTGGIPVVTERTAHRGRRTDFDPVGMVLLALGTLLVMLPFMEAGLGWWVWSLLVLGVAIVVAWVQWERRYRARGRVPMVDLELFRTRSFANGALLIGLYFVGNTSIWLLVAQYMQRGLGHDALSAGLVGLPAALLSAMAAPIAGRFVVRVGRVLVLWGLVIVAIGLLLSAGVSLLHGSAGISEWWLLLTLGLTGLGQGLVVSPNQTLSLAEVPLRYAGSAGGVLQTGQRIGTAIGIAVITSVAFGMAAAHGWDLAIAIGFGVIIAVIVLTIAVALVDLAATRRARGEGRA</sequence>
<keyword evidence="8" id="KW-1185">Reference proteome</keyword>
<dbReference type="PANTHER" id="PTHR42718:SF39">
    <property type="entry name" value="ACTINORHODIN TRANSPORTER-RELATED"/>
    <property type="match status" value="1"/>
</dbReference>
<name>A0ABW5UXZ6_9MICO</name>
<keyword evidence="2 5" id="KW-0812">Transmembrane</keyword>
<dbReference type="InterPro" id="IPR011701">
    <property type="entry name" value="MFS"/>
</dbReference>
<reference evidence="8" key="1">
    <citation type="journal article" date="2019" name="Int. J. Syst. Evol. Microbiol.">
        <title>The Global Catalogue of Microorganisms (GCM) 10K type strain sequencing project: providing services to taxonomists for standard genome sequencing and annotation.</title>
        <authorList>
            <consortium name="The Broad Institute Genomics Platform"/>
            <consortium name="The Broad Institute Genome Sequencing Center for Infectious Disease"/>
            <person name="Wu L."/>
            <person name="Ma J."/>
        </authorList>
    </citation>
    <scope>NUCLEOTIDE SEQUENCE [LARGE SCALE GENOMIC DNA]</scope>
    <source>
        <strain evidence="8">TISTR 1514</strain>
    </source>
</reference>
<accession>A0ABW5UXZ6</accession>
<feature type="transmembrane region" description="Helical" evidence="5">
    <location>
        <begin position="255"/>
        <end position="275"/>
    </location>
</feature>
<evidence type="ECO:0000313" key="8">
    <source>
        <dbReference type="Proteomes" id="UP001597492"/>
    </source>
</evidence>
<dbReference type="InterPro" id="IPR036259">
    <property type="entry name" value="MFS_trans_sf"/>
</dbReference>
<dbReference type="PROSITE" id="PS00217">
    <property type="entry name" value="SUGAR_TRANSPORT_2"/>
    <property type="match status" value="1"/>
</dbReference>
<dbReference type="RefSeq" id="WP_019619407.1">
    <property type="nucleotide sequence ID" value="NZ_JBHUNE010000006.1"/>
</dbReference>
<feature type="transmembrane region" description="Helical" evidence="5">
    <location>
        <begin position="296"/>
        <end position="318"/>
    </location>
</feature>
<organism evidence="7 8">
    <name type="scientific">Gulosibacter faecalis</name>
    <dbReference type="NCBI Taxonomy" id="272240"/>
    <lineage>
        <taxon>Bacteria</taxon>
        <taxon>Bacillati</taxon>
        <taxon>Actinomycetota</taxon>
        <taxon>Actinomycetes</taxon>
        <taxon>Micrococcales</taxon>
        <taxon>Microbacteriaceae</taxon>
        <taxon>Gulosibacter</taxon>
    </lineage>
</organism>
<dbReference type="InterPro" id="IPR005829">
    <property type="entry name" value="Sugar_transporter_CS"/>
</dbReference>
<feature type="transmembrane region" description="Helical" evidence="5">
    <location>
        <begin position="463"/>
        <end position="488"/>
    </location>
</feature>
<dbReference type="Gene3D" id="1.20.1720.10">
    <property type="entry name" value="Multidrug resistance protein D"/>
    <property type="match status" value="1"/>
</dbReference>
<comment type="caution">
    <text evidence="7">The sequence shown here is derived from an EMBL/GenBank/DDBJ whole genome shotgun (WGS) entry which is preliminary data.</text>
</comment>
<dbReference type="SUPFAM" id="SSF103473">
    <property type="entry name" value="MFS general substrate transporter"/>
    <property type="match status" value="1"/>
</dbReference>
<feature type="transmembrane region" description="Helical" evidence="5">
    <location>
        <begin position="139"/>
        <end position="163"/>
    </location>
</feature>
<dbReference type="InterPro" id="IPR020846">
    <property type="entry name" value="MFS_dom"/>
</dbReference>
<feature type="transmembrane region" description="Helical" evidence="5">
    <location>
        <begin position="81"/>
        <end position="104"/>
    </location>
</feature>
<keyword evidence="3 5" id="KW-1133">Transmembrane helix</keyword>
<comment type="subcellular location">
    <subcellularLocation>
        <location evidence="1">Cell membrane</location>
        <topology evidence="1">Multi-pass membrane protein</topology>
    </subcellularLocation>
</comment>
<feature type="transmembrane region" description="Helical" evidence="5">
    <location>
        <begin position="438"/>
        <end position="457"/>
    </location>
</feature>